<reference evidence="2" key="1">
    <citation type="submission" date="2021-12" db="EMBL/GenBank/DDBJ databases">
        <title>Prjna785345.</title>
        <authorList>
            <person name="Rujirawat T."/>
            <person name="Krajaejun T."/>
        </authorList>
    </citation>
    <scope>NUCLEOTIDE SEQUENCE</scope>
    <source>
        <strain evidence="2">Pi057C3</strain>
    </source>
</reference>
<keyword evidence="1" id="KW-1133">Transmembrane helix</keyword>
<dbReference type="AlphaFoldDB" id="A0AAD5LUE5"/>
<sequence>MRPLQMTVPTKASLTGVSTRVASVWRKLVSDGQSTDVSPVVFRVVWGAVVLLHLGCATFVCIVGSLYLILPVQAPTLVDNIELYTIAVPRKHFKTIATFYFLVAACHLYFVAWILYYSVRQQRLLLDHPPRRRASLSGPSTRLGSSATPLALSKMSSASFRVARRLAPAPESLVRRRASRAVSLAKPVVAAFDVTDRNYEFVYILRELVQNAIQTHQAYRSSYLVARPWMNNMIVLLLVANAWATPLIQFTTLKTSVARSRLLCLVINLALDITSYVVFPIALFLPYYADFNPVRGNFDLRFWYTDRWLTLVINEWQMLFVTSFWDGVSKILITFNVVRALQAIPKLVRPRETSMLARIAVAPSSFTTQPTTRNLRDEGVAMTQDAVPAKASTSAFERLGRLFLVVLGAAVLGLHAYALSHGNNTRCMLQVRPWLARRAVCSLMDINCQRSGGDGGAEDFDRAIDSVDPQWLSSLIVRHCSAVEITPRFKQLRGLLGFKMYNASLVRWDMDAALTAKEHPRVMYVFLVATDMIEFPKGLYAQDFPPLLLDIEICRTNLSVLPPELAARWPVGLFLVLEEFRFTAFPDVLVDMRPQYLSLAMNTLTSIPAAFWSSDELYFLNINGNPVVSMPPSINTTPPLTYFRLLGTQIADLPDWVNVDAARRVAAGQTPLCDTLNQLNSAQISDPHWLRLHRAVDCTPPRDPLNLYHFPIRDEPTNNP</sequence>
<dbReference type="SUPFAM" id="SSF52058">
    <property type="entry name" value="L domain-like"/>
    <property type="match status" value="1"/>
</dbReference>
<dbReference type="InterPro" id="IPR032675">
    <property type="entry name" value="LRR_dom_sf"/>
</dbReference>
<keyword evidence="3" id="KW-1185">Reference proteome</keyword>
<evidence type="ECO:0008006" key="4">
    <source>
        <dbReference type="Google" id="ProtNLM"/>
    </source>
</evidence>
<accession>A0AAD5LUE5</accession>
<evidence type="ECO:0000313" key="3">
    <source>
        <dbReference type="Proteomes" id="UP001209570"/>
    </source>
</evidence>
<evidence type="ECO:0000313" key="2">
    <source>
        <dbReference type="EMBL" id="KAJ0392941.1"/>
    </source>
</evidence>
<organism evidence="2 3">
    <name type="scientific">Pythium insidiosum</name>
    <name type="common">Pythiosis disease agent</name>
    <dbReference type="NCBI Taxonomy" id="114742"/>
    <lineage>
        <taxon>Eukaryota</taxon>
        <taxon>Sar</taxon>
        <taxon>Stramenopiles</taxon>
        <taxon>Oomycota</taxon>
        <taxon>Peronosporomycetes</taxon>
        <taxon>Pythiales</taxon>
        <taxon>Pythiaceae</taxon>
        <taxon>Pythium</taxon>
    </lineage>
</organism>
<dbReference type="Proteomes" id="UP001209570">
    <property type="component" value="Unassembled WGS sequence"/>
</dbReference>
<gene>
    <name evidence="2" type="ORF">P43SY_003256</name>
</gene>
<dbReference type="EMBL" id="JAKCXM010000551">
    <property type="protein sequence ID" value="KAJ0392941.1"/>
    <property type="molecule type" value="Genomic_DNA"/>
</dbReference>
<evidence type="ECO:0000256" key="1">
    <source>
        <dbReference type="SAM" id="Phobius"/>
    </source>
</evidence>
<keyword evidence="1" id="KW-0472">Membrane</keyword>
<dbReference type="Gene3D" id="3.80.10.10">
    <property type="entry name" value="Ribonuclease Inhibitor"/>
    <property type="match status" value="1"/>
</dbReference>
<feature type="transmembrane region" description="Helical" evidence="1">
    <location>
        <begin position="229"/>
        <end position="250"/>
    </location>
</feature>
<feature type="transmembrane region" description="Helical" evidence="1">
    <location>
        <begin position="262"/>
        <end position="288"/>
    </location>
</feature>
<proteinExistence type="predicted"/>
<feature type="transmembrane region" description="Helical" evidence="1">
    <location>
        <begin position="99"/>
        <end position="119"/>
    </location>
</feature>
<name>A0AAD5LUE5_PYTIN</name>
<feature type="transmembrane region" description="Helical" evidence="1">
    <location>
        <begin position="44"/>
        <end position="70"/>
    </location>
</feature>
<feature type="transmembrane region" description="Helical" evidence="1">
    <location>
        <begin position="399"/>
        <end position="419"/>
    </location>
</feature>
<keyword evidence="1" id="KW-0812">Transmembrane</keyword>
<comment type="caution">
    <text evidence="2">The sequence shown here is derived from an EMBL/GenBank/DDBJ whole genome shotgun (WGS) entry which is preliminary data.</text>
</comment>
<protein>
    <recommendedName>
        <fullName evidence="4">Transmembrane protein</fullName>
    </recommendedName>
</protein>